<evidence type="ECO:0000256" key="11">
    <source>
        <dbReference type="SAM" id="MobiDB-lite"/>
    </source>
</evidence>
<name>A0A851LMP3_CORCR</name>
<dbReference type="Pfam" id="PF03920">
    <property type="entry name" value="TLE_N"/>
    <property type="match status" value="1"/>
</dbReference>
<evidence type="ECO:0000256" key="1">
    <source>
        <dbReference type="ARBA" id="ARBA00004123"/>
    </source>
</evidence>
<keyword evidence="14" id="KW-1185">Reference proteome</keyword>
<comment type="subcellular location">
    <subcellularLocation>
        <location evidence="1">Nucleus</location>
    </subcellularLocation>
</comment>
<dbReference type="InterPro" id="IPR005617">
    <property type="entry name" value="Groucho/TLE_N"/>
</dbReference>
<evidence type="ECO:0000259" key="12">
    <source>
        <dbReference type="Pfam" id="PF03920"/>
    </source>
</evidence>
<dbReference type="InterPro" id="IPR015943">
    <property type="entry name" value="WD40/YVTN_repeat-like_dom_sf"/>
</dbReference>
<dbReference type="InterPro" id="IPR009146">
    <property type="entry name" value="Groucho_enhance"/>
</dbReference>
<feature type="compositionally biased region" description="Basic and acidic residues" evidence="11">
    <location>
        <begin position="137"/>
        <end position="150"/>
    </location>
</feature>
<dbReference type="EMBL" id="WBMX01002089">
    <property type="protein sequence ID" value="NXC16895.1"/>
    <property type="molecule type" value="Genomic_DNA"/>
</dbReference>
<dbReference type="GO" id="GO:0005667">
    <property type="term" value="C:transcription regulator complex"/>
    <property type="evidence" value="ECO:0007669"/>
    <property type="project" value="TreeGrafter"/>
</dbReference>
<feature type="non-terminal residue" evidence="13">
    <location>
        <position position="1"/>
    </location>
</feature>
<dbReference type="CDD" id="cd00200">
    <property type="entry name" value="WD40"/>
    <property type="match status" value="1"/>
</dbReference>
<feature type="compositionally biased region" description="Low complexity" evidence="11">
    <location>
        <begin position="158"/>
        <end position="167"/>
    </location>
</feature>
<dbReference type="Proteomes" id="UP000621168">
    <property type="component" value="Unassembled WGS sequence"/>
</dbReference>
<organism evidence="13 14">
    <name type="scientific">Corythaeola cristata</name>
    <name type="common">Great blue turaco</name>
    <dbReference type="NCBI Taxonomy" id="103954"/>
    <lineage>
        <taxon>Eukaryota</taxon>
        <taxon>Metazoa</taxon>
        <taxon>Chordata</taxon>
        <taxon>Craniata</taxon>
        <taxon>Vertebrata</taxon>
        <taxon>Euteleostomi</taxon>
        <taxon>Archelosauria</taxon>
        <taxon>Archosauria</taxon>
        <taxon>Dinosauria</taxon>
        <taxon>Saurischia</taxon>
        <taxon>Theropoda</taxon>
        <taxon>Coelurosauria</taxon>
        <taxon>Aves</taxon>
        <taxon>Neognathae</taxon>
        <taxon>Neoaves</taxon>
        <taxon>Otidimorphae</taxon>
        <taxon>Musophagiformes</taxon>
        <taxon>Musophagidae</taxon>
        <taxon>Corythaeola</taxon>
    </lineage>
</organism>
<dbReference type="SUPFAM" id="SSF50978">
    <property type="entry name" value="WD40 repeat-like"/>
    <property type="match status" value="1"/>
</dbReference>
<feature type="domain" description="Groucho/TLE N-terminal Q-rich" evidence="12">
    <location>
        <begin position="2"/>
        <end position="92"/>
    </location>
</feature>
<evidence type="ECO:0000313" key="14">
    <source>
        <dbReference type="Proteomes" id="UP000621168"/>
    </source>
</evidence>
<dbReference type="InterPro" id="IPR001680">
    <property type="entry name" value="WD40_rpt"/>
</dbReference>
<feature type="compositionally biased region" description="Basic and acidic residues" evidence="11">
    <location>
        <begin position="228"/>
        <end position="244"/>
    </location>
</feature>
<dbReference type="OrthoDB" id="2624652at2759"/>
<evidence type="ECO:0000313" key="13">
    <source>
        <dbReference type="EMBL" id="NXC16895.1"/>
    </source>
</evidence>
<evidence type="ECO:0000256" key="2">
    <source>
        <dbReference type="ARBA" id="ARBA00005969"/>
    </source>
</evidence>
<comment type="caution">
    <text evidence="13">The sequence shown here is derived from an EMBL/GenBank/DDBJ whole genome shotgun (WGS) entry which is preliminary data.</text>
</comment>
<evidence type="ECO:0000256" key="3">
    <source>
        <dbReference type="ARBA" id="ARBA00022491"/>
    </source>
</evidence>
<dbReference type="GO" id="GO:0005634">
    <property type="term" value="C:nucleus"/>
    <property type="evidence" value="ECO:0007669"/>
    <property type="project" value="UniProtKB-SubCell"/>
</dbReference>
<evidence type="ECO:0000256" key="7">
    <source>
        <dbReference type="ARBA" id="ARBA00023015"/>
    </source>
</evidence>
<evidence type="ECO:0000256" key="5">
    <source>
        <dbReference type="ARBA" id="ARBA00022737"/>
    </source>
</evidence>
<evidence type="ECO:0000256" key="6">
    <source>
        <dbReference type="ARBA" id="ARBA00022843"/>
    </source>
</evidence>
<feature type="region of interest" description="Disordered" evidence="11">
    <location>
        <begin position="136"/>
        <end position="312"/>
    </location>
</feature>
<gene>
    <name evidence="13" type="primary">Tle4</name>
    <name evidence="13" type="ORF">CORCRI_R09408</name>
</gene>
<keyword evidence="8" id="KW-0804">Transcription</keyword>
<dbReference type="InterPro" id="IPR036322">
    <property type="entry name" value="WD40_repeat_dom_sf"/>
</dbReference>
<evidence type="ECO:0000256" key="9">
    <source>
        <dbReference type="ARBA" id="ARBA00023242"/>
    </source>
</evidence>
<keyword evidence="3" id="KW-0678">Repressor</keyword>
<dbReference type="PROSITE" id="PS50294">
    <property type="entry name" value="WD_REPEATS_REGION"/>
    <property type="match status" value="1"/>
</dbReference>
<keyword evidence="6" id="KW-0832">Ubl conjugation</keyword>
<dbReference type="PROSITE" id="PS50082">
    <property type="entry name" value="WD_REPEATS_2"/>
    <property type="match status" value="3"/>
</dbReference>
<feature type="compositionally biased region" description="Basic and acidic residues" evidence="11">
    <location>
        <begin position="170"/>
        <end position="207"/>
    </location>
</feature>
<keyword evidence="5" id="KW-0677">Repeat</keyword>
<feature type="repeat" description="WD" evidence="10">
    <location>
        <begin position="652"/>
        <end position="683"/>
    </location>
</feature>
<dbReference type="GO" id="GO:0003714">
    <property type="term" value="F:transcription corepressor activity"/>
    <property type="evidence" value="ECO:0007669"/>
    <property type="project" value="TreeGrafter"/>
</dbReference>
<dbReference type="AlphaFoldDB" id="A0A851LMP3"/>
<protein>
    <submittedName>
        <fullName evidence="13">TLE4 protein</fullName>
    </submittedName>
</protein>
<feature type="non-terminal residue" evidence="13">
    <location>
        <position position="728"/>
    </location>
</feature>
<dbReference type="InterPro" id="IPR019775">
    <property type="entry name" value="WD40_repeat_CS"/>
</dbReference>
<feature type="repeat" description="WD" evidence="10">
    <location>
        <begin position="528"/>
        <end position="569"/>
    </location>
</feature>
<dbReference type="SMART" id="SM00320">
    <property type="entry name" value="WD40"/>
    <property type="match status" value="7"/>
</dbReference>
<feature type="region of interest" description="Disordered" evidence="11">
    <location>
        <begin position="94"/>
        <end position="116"/>
    </location>
</feature>
<comment type="similarity">
    <text evidence="2">Belongs to the WD repeat Groucho/TLE family.</text>
</comment>
<accession>A0A851LMP3</accession>
<dbReference type="FunFam" id="2.130.10.10:FF:000001">
    <property type="entry name" value="transducin-like enhancer protein 3 isoform X1"/>
    <property type="match status" value="1"/>
</dbReference>
<dbReference type="Pfam" id="PF00400">
    <property type="entry name" value="WD40"/>
    <property type="match status" value="6"/>
</dbReference>
<reference evidence="13" key="1">
    <citation type="submission" date="2019-09" db="EMBL/GenBank/DDBJ databases">
        <title>Bird 10,000 Genomes (B10K) Project - Family phase.</title>
        <authorList>
            <person name="Zhang G."/>
        </authorList>
    </citation>
    <scope>NUCLEOTIDE SEQUENCE</scope>
    <source>
        <strain evidence="13">B10K-CU-031-40</strain>
    </source>
</reference>
<dbReference type="PROSITE" id="PS00678">
    <property type="entry name" value="WD_REPEATS_1"/>
    <property type="match status" value="2"/>
</dbReference>
<dbReference type="PANTHER" id="PTHR10814:SF31">
    <property type="entry name" value="TRANSDUCIN-LIKE ENHANCER PROTEIN 4"/>
    <property type="match status" value="1"/>
</dbReference>
<dbReference type="GO" id="GO:0090090">
    <property type="term" value="P:negative regulation of canonical Wnt signaling pathway"/>
    <property type="evidence" value="ECO:0007669"/>
    <property type="project" value="TreeGrafter"/>
</dbReference>
<dbReference type="PANTHER" id="PTHR10814">
    <property type="entry name" value="TRANSDUCIN-LIKE ENHANCER PROTEIN"/>
    <property type="match status" value="1"/>
</dbReference>
<keyword evidence="9" id="KW-0539">Nucleus</keyword>
<sequence length="728" mass="78311">NSLKLECEKLASEKTEMQRHYVMYYEMSYGLNIEMHKQAEIVKRLNAICAQVIPFLSQEHQQQVVQAVERAKQVTMAELNAIIGQQLQAQHLSHGHGLPVPLTPHPSGLQPPAIPPIGSSAGLLALSSALGGQSHLPIKDEKKHHDNDHQRGRHCQMSSSSVSPSASFRTAEKHRNSTDYSSDSKKQKTEEKEIAARYDSDGEKSDDNLVVDVSNEDPSSPRGSPAHSPRENGLDKTRLLKKDAPISPASIASSSSTPSSKSKELSLNEKSTTPVSKSNTPTPRTDAPTPGSNSTPGLRPVPGKPPGVDPLASGLRTPMAVPCPYPTPFGIVPHAGMNGELTSPGAAYAGLHNISPQMSAAAAAAAAAAAYGRSPVVGFDPHHHMRVPGIPPNLTGIPGGKPAYSFHVSADGQMQPVPFPPDALIGPGIPRHARQINTLNHGEVVCAVTISNPTRHVYTGGKGCVKVWDISHPGNKSPVSQLDCLNRDNYIRSCRLLPDGRTLIVGGEASTLSIWDLAAPTPRIKAELTSSAPACYALAISPDSKVCFSCCSDGNIAVWDLHNQTLVRQFQGHTDGASCIDISNDGTKLWTGGLDNTVRSWDLREGRQLQQHDFTSQIFSLGYCPTGEWLAVGMENSNVEVLHVTKPDKYQLHLHESCVLSLKFAHCGKWFVSTGKDNLLNAWRTPYGASIFQSKESSSVLSCDISVDDKYIVTGSGDKKATVYEVIY</sequence>
<dbReference type="PRINTS" id="PR01850">
    <property type="entry name" value="GROUCHOFAMLY"/>
</dbReference>
<dbReference type="Gene3D" id="2.130.10.10">
    <property type="entry name" value="YVTN repeat-like/Quinoprotein amine dehydrogenase"/>
    <property type="match status" value="1"/>
</dbReference>
<evidence type="ECO:0000256" key="8">
    <source>
        <dbReference type="ARBA" id="ARBA00023163"/>
    </source>
</evidence>
<feature type="compositionally biased region" description="Low complexity" evidence="11">
    <location>
        <begin position="245"/>
        <end position="260"/>
    </location>
</feature>
<feature type="repeat" description="WD" evidence="10">
    <location>
        <begin position="570"/>
        <end position="611"/>
    </location>
</feature>
<evidence type="ECO:0000256" key="10">
    <source>
        <dbReference type="PROSITE-ProRule" id="PRU00221"/>
    </source>
</evidence>
<evidence type="ECO:0000256" key="4">
    <source>
        <dbReference type="ARBA" id="ARBA00022574"/>
    </source>
</evidence>
<feature type="compositionally biased region" description="Polar residues" evidence="11">
    <location>
        <begin position="272"/>
        <end position="283"/>
    </location>
</feature>
<proteinExistence type="inferred from homology"/>
<keyword evidence="7" id="KW-0805">Transcription regulation</keyword>
<keyword evidence="4 10" id="KW-0853">WD repeat</keyword>